<dbReference type="EMBL" id="QNRT01000011">
    <property type="protein sequence ID" value="RBP47037.1"/>
    <property type="molecule type" value="Genomic_DNA"/>
</dbReference>
<evidence type="ECO:0000313" key="2">
    <source>
        <dbReference type="EMBL" id="RBP47037.1"/>
    </source>
</evidence>
<organism evidence="2 3">
    <name type="scientific">Arenicella xantha</name>
    <dbReference type="NCBI Taxonomy" id="644221"/>
    <lineage>
        <taxon>Bacteria</taxon>
        <taxon>Pseudomonadati</taxon>
        <taxon>Pseudomonadota</taxon>
        <taxon>Gammaproteobacteria</taxon>
        <taxon>Arenicellales</taxon>
        <taxon>Arenicellaceae</taxon>
        <taxon>Arenicella</taxon>
    </lineage>
</organism>
<evidence type="ECO:0000313" key="3">
    <source>
        <dbReference type="Proteomes" id="UP000253083"/>
    </source>
</evidence>
<gene>
    <name evidence="2" type="ORF">DFR28_11111</name>
    <name evidence="1" type="ORF">DFR28_1117</name>
</gene>
<name>A0A395JEC8_9GAMM</name>
<reference evidence="2 3" key="1">
    <citation type="submission" date="2018-06" db="EMBL/GenBank/DDBJ databases">
        <title>Genomic Encyclopedia of Type Strains, Phase IV (KMG-IV): sequencing the most valuable type-strain genomes for metagenomic binning, comparative biology and taxonomic classification.</title>
        <authorList>
            <person name="Goeker M."/>
        </authorList>
    </citation>
    <scope>NUCLEOTIDE SEQUENCE [LARGE SCALE GENOMIC DNA]</scope>
    <source>
        <strain evidence="2 3">DSM 24032</strain>
    </source>
</reference>
<dbReference type="AlphaFoldDB" id="A0A395JEC8"/>
<dbReference type="InParanoid" id="A0A395JEC8"/>
<sequence length="80" mass="8886">MNSTNYAFKISQASVAEKALLGSARIGLRSNYLVGLVLWFQRVVGPLLYRVAGKSSQQLTSQNTITHYVRSDAQKTRARV</sequence>
<dbReference type="EMBL" id="QNRT01000011">
    <property type="protein sequence ID" value="RBP47033.1"/>
    <property type="molecule type" value="Genomic_DNA"/>
</dbReference>
<protein>
    <submittedName>
        <fullName evidence="2">Uncharacterized protein</fullName>
    </submittedName>
</protein>
<dbReference type="Proteomes" id="UP000253083">
    <property type="component" value="Unassembled WGS sequence"/>
</dbReference>
<accession>A0A395JEC8</accession>
<dbReference type="RefSeq" id="WP_113956008.1">
    <property type="nucleotide sequence ID" value="NZ_QNRT01000011.1"/>
</dbReference>
<evidence type="ECO:0000313" key="1">
    <source>
        <dbReference type="EMBL" id="RBP47033.1"/>
    </source>
</evidence>
<keyword evidence="3" id="KW-1185">Reference proteome</keyword>
<comment type="caution">
    <text evidence="2">The sequence shown here is derived from an EMBL/GenBank/DDBJ whole genome shotgun (WGS) entry which is preliminary data.</text>
</comment>
<proteinExistence type="predicted"/>